<evidence type="ECO:0000256" key="6">
    <source>
        <dbReference type="PIRSR" id="PIRSR000410-1"/>
    </source>
</evidence>
<proteinExistence type="predicted"/>
<accession>A0A533I9I5</accession>
<evidence type="ECO:0000313" key="8">
    <source>
        <dbReference type="EMBL" id="TKW67124.1"/>
    </source>
</evidence>
<comment type="catalytic activity">
    <reaction evidence="1 5">
        <text>L-glutamyl-[protein] + S-adenosyl-L-methionine = [protein]-L-glutamate 5-O-methyl ester + S-adenosyl-L-homocysteine</text>
        <dbReference type="Rhea" id="RHEA:24452"/>
        <dbReference type="Rhea" id="RHEA-COMP:10208"/>
        <dbReference type="Rhea" id="RHEA-COMP:10311"/>
        <dbReference type="ChEBI" id="CHEBI:29973"/>
        <dbReference type="ChEBI" id="CHEBI:57856"/>
        <dbReference type="ChEBI" id="CHEBI:59789"/>
        <dbReference type="ChEBI" id="CHEBI:82795"/>
        <dbReference type="EC" id="2.1.1.80"/>
    </reaction>
</comment>
<dbReference type="EC" id="2.1.1.80" evidence="5"/>
<comment type="function">
    <text evidence="5">Methylation of the membrane-bound methyl-accepting chemotaxis proteins (MCP) to form gamma-glutamyl methyl ester residues in MCP.</text>
</comment>
<feature type="binding site" evidence="6">
    <location>
        <position position="89"/>
    </location>
    <ligand>
        <name>S-adenosyl-L-methionine</name>
        <dbReference type="ChEBI" id="CHEBI:59789"/>
    </ligand>
</feature>
<dbReference type="SMART" id="SM00138">
    <property type="entry name" value="MeTrc"/>
    <property type="match status" value="1"/>
</dbReference>
<feature type="domain" description="CheR-type methyltransferase" evidence="7">
    <location>
        <begin position="6"/>
        <end position="281"/>
    </location>
</feature>
<dbReference type="InterPro" id="IPR000780">
    <property type="entry name" value="CheR_MeTrfase"/>
</dbReference>
<dbReference type="Pfam" id="PF01739">
    <property type="entry name" value="CheR"/>
    <property type="match status" value="1"/>
</dbReference>
<dbReference type="PIRSF" id="PIRSF000410">
    <property type="entry name" value="CheR"/>
    <property type="match status" value="1"/>
</dbReference>
<evidence type="ECO:0000256" key="1">
    <source>
        <dbReference type="ARBA" id="ARBA00001541"/>
    </source>
</evidence>
<organism evidence="8 9">
    <name type="scientific">Paracoccus denitrificans</name>
    <dbReference type="NCBI Taxonomy" id="266"/>
    <lineage>
        <taxon>Bacteria</taxon>
        <taxon>Pseudomonadati</taxon>
        <taxon>Pseudomonadota</taxon>
        <taxon>Alphaproteobacteria</taxon>
        <taxon>Rhodobacterales</taxon>
        <taxon>Paracoccaceae</taxon>
        <taxon>Paracoccus</taxon>
    </lineage>
</organism>
<name>A0A533I9I5_PARDE</name>
<evidence type="ECO:0000256" key="4">
    <source>
        <dbReference type="ARBA" id="ARBA00022691"/>
    </source>
</evidence>
<dbReference type="CDD" id="cd02440">
    <property type="entry name" value="AdoMet_MTases"/>
    <property type="match status" value="1"/>
</dbReference>
<gene>
    <name evidence="8" type="ORF">DI616_08630</name>
</gene>
<dbReference type="Gene3D" id="1.10.155.10">
    <property type="entry name" value="Chemotaxis receptor methyltransferase CheR, N-terminal domain"/>
    <property type="match status" value="1"/>
</dbReference>
<sequence>MSQHILPPADWSMSDREFDQLRRAIFDYSGIVIGPEKRSLLRARLQRRILALQLGSIADYMKLISKATASAEREQFISSLTTNVTSFFREQHHFDLLTRTILPDLATEGRKLQIWSAGCSSGQEPYSIAMSIHENLPDLAARTKITATDIDLKILERARAGVYRRKDIEGIPSSVISRHFRPTQSSPDADDLQLSIHLRSMVEFLHLNLNSTWVMRQQFDVIFCRNVAIYFSPETQLQLWRKFLTVLRPGGWLLIGHSERVPAELHPLLQPSGITAYQKAR</sequence>
<feature type="binding site" evidence="6">
    <location>
        <begin position="208"/>
        <end position="209"/>
    </location>
    <ligand>
        <name>S-adenosyl-L-methionine</name>
        <dbReference type="ChEBI" id="CHEBI:59789"/>
    </ligand>
</feature>
<dbReference type="PANTHER" id="PTHR24422:SF19">
    <property type="entry name" value="CHEMOTAXIS PROTEIN METHYLTRANSFERASE"/>
    <property type="match status" value="1"/>
</dbReference>
<dbReference type="InterPro" id="IPR026024">
    <property type="entry name" value="Chemotaxis_MeTrfase_CheR"/>
</dbReference>
<evidence type="ECO:0000256" key="5">
    <source>
        <dbReference type="PIRNR" id="PIRNR000410"/>
    </source>
</evidence>
<evidence type="ECO:0000259" key="7">
    <source>
        <dbReference type="PROSITE" id="PS50123"/>
    </source>
</evidence>
<evidence type="ECO:0000256" key="2">
    <source>
        <dbReference type="ARBA" id="ARBA00022603"/>
    </source>
</evidence>
<dbReference type="SUPFAM" id="SSF53335">
    <property type="entry name" value="S-adenosyl-L-methionine-dependent methyltransferases"/>
    <property type="match status" value="1"/>
</dbReference>
<dbReference type="InterPro" id="IPR022642">
    <property type="entry name" value="CheR_C"/>
</dbReference>
<dbReference type="Proteomes" id="UP000315344">
    <property type="component" value="Unassembled WGS sequence"/>
</dbReference>
<dbReference type="InterPro" id="IPR029063">
    <property type="entry name" value="SAM-dependent_MTases_sf"/>
</dbReference>
<dbReference type="InterPro" id="IPR022641">
    <property type="entry name" value="CheR_N"/>
</dbReference>
<keyword evidence="4 5" id="KW-0949">S-adenosyl-L-methionine</keyword>
<dbReference type="EMBL" id="VAFL01000005">
    <property type="protein sequence ID" value="TKW67124.1"/>
    <property type="molecule type" value="Genomic_DNA"/>
</dbReference>
<feature type="binding site" evidence="6">
    <location>
        <position position="124"/>
    </location>
    <ligand>
        <name>S-adenosyl-L-methionine</name>
        <dbReference type="ChEBI" id="CHEBI:59789"/>
    </ligand>
</feature>
<dbReference type="GO" id="GO:0008983">
    <property type="term" value="F:protein-glutamate O-methyltransferase activity"/>
    <property type="evidence" value="ECO:0007669"/>
    <property type="project" value="UniProtKB-EC"/>
</dbReference>
<feature type="binding site" evidence="6">
    <location>
        <position position="83"/>
    </location>
    <ligand>
        <name>S-adenosyl-L-methionine</name>
        <dbReference type="ChEBI" id="CHEBI:59789"/>
    </ligand>
</feature>
<feature type="binding site" evidence="6">
    <location>
        <position position="85"/>
    </location>
    <ligand>
        <name>S-adenosyl-L-methionine</name>
        <dbReference type="ChEBI" id="CHEBI:59789"/>
    </ligand>
</feature>
<dbReference type="InterPro" id="IPR036804">
    <property type="entry name" value="CheR_N_sf"/>
</dbReference>
<feature type="binding site" evidence="6">
    <location>
        <position position="149"/>
    </location>
    <ligand>
        <name>S-adenosyl-L-methionine</name>
        <dbReference type="ChEBI" id="CHEBI:59789"/>
    </ligand>
</feature>
<dbReference type="PRINTS" id="PR00996">
    <property type="entry name" value="CHERMTFRASE"/>
</dbReference>
<dbReference type="PANTHER" id="PTHR24422">
    <property type="entry name" value="CHEMOTAXIS PROTEIN METHYLTRANSFERASE"/>
    <property type="match status" value="1"/>
</dbReference>
<keyword evidence="3 5" id="KW-0808">Transferase</keyword>
<evidence type="ECO:0000256" key="3">
    <source>
        <dbReference type="ARBA" id="ARBA00022679"/>
    </source>
</evidence>
<dbReference type="AlphaFoldDB" id="A0A533I9I5"/>
<dbReference type="PROSITE" id="PS50123">
    <property type="entry name" value="CHER"/>
    <property type="match status" value="1"/>
</dbReference>
<keyword evidence="2 5" id="KW-0489">Methyltransferase</keyword>
<feature type="binding site" evidence="6">
    <location>
        <begin position="225"/>
        <end position="226"/>
    </location>
    <ligand>
        <name>S-adenosyl-L-methionine</name>
        <dbReference type="ChEBI" id="CHEBI:59789"/>
    </ligand>
</feature>
<dbReference type="InterPro" id="IPR050903">
    <property type="entry name" value="Bact_Chemotaxis_MeTrfase"/>
</dbReference>
<reference evidence="8 9" key="1">
    <citation type="journal article" date="2017" name="Nat. Commun.">
        <title>In situ click chemistry generation of cyclooxygenase-2 inhibitors.</title>
        <authorList>
            <person name="Bhardwaj A."/>
            <person name="Kaur J."/>
            <person name="Wuest M."/>
            <person name="Wuest F."/>
        </authorList>
    </citation>
    <scope>NUCLEOTIDE SEQUENCE [LARGE SCALE GENOMIC DNA]</scope>
    <source>
        <strain evidence="8">S2_012_000_R3_94</strain>
    </source>
</reference>
<comment type="caution">
    <text evidence="8">The sequence shown here is derived from an EMBL/GenBank/DDBJ whole genome shotgun (WGS) entry which is preliminary data.</text>
</comment>
<dbReference type="GO" id="GO:0032259">
    <property type="term" value="P:methylation"/>
    <property type="evidence" value="ECO:0007669"/>
    <property type="project" value="UniProtKB-KW"/>
</dbReference>
<dbReference type="Pfam" id="PF03705">
    <property type="entry name" value="CheR_N"/>
    <property type="match status" value="1"/>
</dbReference>
<evidence type="ECO:0000313" key="9">
    <source>
        <dbReference type="Proteomes" id="UP000315344"/>
    </source>
</evidence>
<dbReference type="SUPFAM" id="SSF47757">
    <property type="entry name" value="Chemotaxis receptor methyltransferase CheR, N-terminal domain"/>
    <property type="match status" value="1"/>
</dbReference>
<protein>
    <recommendedName>
        <fullName evidence="5">Chemotaxis protein methyltransferase</fullName>
        <ecNumber evidence="5">2.1.1.80</ecNumber>
    </recommendedName>
</protein>
<dbReference type="Gene3D" id="3.40.50.150">
    <property type="entry name" value="Vaccinia Virus protein VP39"/>
    <property type="match status" value="1"/>
</dbReference>